<dbReference type="InterPro" id="IPR010710">
    <property type="entry name" value="DUF1289"/>
</dbReference>
<proteinExistence type="predicted"/>
<reference evidence="1 2" key="1">
    <citation type="submission" date="2016-11" db="EMBL/GenBank/DDBJ databases">
        <authorList>
            <person name="Varghese N."/>
            <person name="Submissions S."/>
        </authorList>
    </citation>
    <scope>NUCLEOTIDE SEQUENCE [LARGE SCALE GENOMIC DNA]</scope>
    <source>
        <strain evidence="1 2">DSM 21988</strain>
    </source>
</reference>
<protein>
    <recommendedName>
        <fullName evidence="3">DUF1289 domain-containing protein</fullName>
    </recommendedName>
</protein>
<dbReference type="RefSeq" id="WP_073469106.1">
    <property type="nucleotide sequence ID" value="NZ_FQZC01000002.1"/>
</dbReference>
<dbReference type="EMBL" id="FQZC01000002">
    <property type="protein sequence ID" value="SHI97524.1"/>
    <property type="molecule type" value="Genomic_DNA"/>
</dbReference>
<evidence type="ECO:0000313" key="2">
    <source>
        <dbReference type="Proteomes" id="UP000184290"/>
    </source>
</evidence>
<dbReference type="Proteomes" id="UP000184290">
    <property type="component" value="Unassembled WGS sequence"/>
</dbReference>
<gene>
    <name evidence="1" type="ORF">SAMN02745911_1288</name>
</gene>
<comment type="caution">
    <text evidence="1">The sequence shown here is derived from an EMBL/GenBank/DDBJ whole genome shotgun (WGS) entry which is preliminary data.</text>
</comment>
<dbReference type="Pfam" id="PF06945">
    <property type="entry name" value="DUF1289"/>
    <property type="match status" value="1"/>
</dbReference>
<keyword evidence="2" id="KW-1185">Reference proteome</keyword>
<organism evidence="1 2">
    <name type="scientific">Aureimonas altamirensis DSM 21988</name>
    <dbReference type="NCBI Taxonomy" id="1121026"/>
    <lineage>
        <taxon>Bacteria</taxon>
        <taxon>Pseudomonadati</taxon>
        <taxon>Pseudomonadota</taxon>
        <taxon>Alphaproteobacteria</taxon>
        <taxon>Hyphomicrobiales</taxon>
        <taxon>Aurantimonadaceae</taxon>
        <taxon>Aureimonas</taxon>
    </lineage>
</organism>
<accession>A0ABY1ICK6</accession>
<sequence>MPKVPSPCTEQCLYDPRNRWCSGCGRTREEIRTWQKLTPFRRTALQSELRRRLNRLATREGTE</sequence>
<name>A0ABY1ICK6_9HYPH</name>
<evidence type="ECO:0000313" key="1">
    <source>
        <dbReference type="EMBL" id="SHI97524.1"/>
    </source>
</evidence>
<evidence type="ECO:0008006" key="3">
    <source>
        <dbReference type="Google" id="ProtNLM"/>
    </source>
</evidence>